<name>A0ACD3ADK3_9AGAR</name>
<protein>
    <submittedName>
        <fullName evidence="1">Uncharacterized protein</fullName>
    </submittedName>
</protein>
<organism evidence="1 2">
    <name type="scientific">Pluteus cervinus</name>
    <dbReference type="NCBI Taxonomy" id="181527"/>
    <lineage>
        <taxon>Eukaryota</taxon>
        <taxon>Fungi</taxon>
        <taxon>Dikarya</taxon>
        <taxon>Basidiomycota</taxon>
        <taxon>Agaricomycotina</taxon>
        <taxon>Agaricomycetes</taxon>
        <taxon>Agaricomycetidae</taxon>
        <taxon>Agaricales</taxon>
        <taxon>Pluteineae</taxon>
        <taxon>Pluteaceae</taxon>
        <taxon>Pluteus</taxon>
    </lineage>
</organism>
<evidence type="ECO:0000313" key="1">
    <source>
        <dbReference type="EMBL" id="TFK63741.1"/>
    </source>
</evidence>
<accession>A0ACD3ADK3</accession>
<evidence type="ECO:0000313" key="2">
    <source>
        <dbReference type="Proteomes" id="UP000308600"/>
    </source>
</evidence>
<gene>
    <name evidence="1" type="ORF">BDN72DRAFT_963715</name>
</gene>
<dbReference type="Proteomes" id="UP000308600">
    <property type="component" value="Unassembled WGS sequence"/>
</dbReference>
<dbReference type="EMBL" id="ML208507">
    <property type="protein sequence ID" value="TFK63741.1"/>
    <property type="molecule type" value="Genomic_DNA"/>
</dbReference>
<sequence length="432" mass="49872">MLHLPTTFKKRPTHQSATNIATSVPPEIWLRIFELLSFQELKNLTLVHRVFAEYARPRIWRKLSLCTLDQQCHGKAQLIIRQPELALYVEHLHLRPGYNTERAPTDLWTCDPSIRTWVDVAKAAKWKQLTKPWRHFLRSRQSIAAAVRIAPLLTNLSKLIITASFSDDYQPNPDPYHKLWIGLKESRLRCLEIHFYSHSSLKTFSSILRTSSIVLNQFEAFFLTIWGLSCSDKEIQKDVQALADVGRGSLRSLGVTINTYQPIQTALMNGLGFFPNLVHFNGSFHNDHPHECVTEFLLRHRSTLVCLSLEGYIHHLLPVVIFKSMPDFSGPLKLTSIRLIDRHRGMEPFWSIVQPRMTAYADTLTTLAITTGRHNRQLQHGFDYKEVEEVILSLYKPSQGVLLRKLRLPLEYLSPDIINLMQVISTILQLWT</sequence>
<proteinExistence type="predicted"/>
<keyword evidence="2" id="KW-1185">Reference proteome</keyword>
<reference evidence="1 2" key="1">
    <citation type="journal article" date="2019" name="Nat. Ecol. Evol.">
        <title>Megaphylogeny resolves global patterns of mushroom evolution.</title>
        <authorList>
            <person name="Varga T."/>
            <person name="Krizsan K."/>
            <person name="Foldi C."/>
            <person name="Dima B."/>
            <person name="Sanchez-Garcia M."/>
            <person name="Sanchez-Ramirez S."/>
            <person name="Szollosi G.J."/>
            <person name="Szarkandi J.G."/>
            <person name="Papp V."/>
            <person name="Albert L."/>
            <person name="Andreopoulos W."/>
            <person name="Angelini C."/>
            <person name="Antonin V."/>
            <person name="Barry K.W."/>
            <person name="Bougher N.L."/>
            <person name="Buchanan P."/>
            <person name="Buyck B."/>
            <person name="Bense V."/>
            <person name="Catcheside P."/>
            <person name="Chovatia M."/>
            <person name="Cooper J."/>
            <person name="Damon W."/>
            <person name="Desjardin D."/>
            <person name="Finy P."/>
            <person name="Geml J."/>
            <person name="Haridas S."/>
            <person name="Hughes K."/>
            <person name="Justo A."/>
            <person name="Karasinski D."/>
            <person name="Kautmanova I."/>
            <person name="Kiss B."/>
            <person name="Kocsube S."/>
            <person name="Kotiranta H."/>
            <person name="LaButti K.M."/>
            <person name="Lechner B.E."/>
            <person name="Liimatainen K."/>
            <person name="Lipzen A."/>
            <person name="Lukacs Z."/>
            <person name="Mihaltcheva S."/>
            <person name="Morgado L.N."/>
            <person name="Niskanen T."/>
            <person name="Noordeloos M.E."/>
            <person name="Ohm R.A."/>
            <person name="Ortiz-Santana B."/>
            <person name="Ovrebo C."/>
            <person name="Racz N."/>
            <person name="Riley R."/>
            <person name="Savchenko A."/>
            <person name="Shiryaev A."/>
            <person name="Soop K."/>
            <person name="Spirin V."/>
            <person name="Szebenyi C."/>
            <person name="Tomsovsky M."/>
            <person name="Tulloss R.E."/>
            <person name="Uehling J."/>
            <person name="Grigoriev I.V."/>
            <person name="Vagvolgyi C."/>
            <person name="Papp T."/>
            <person name="Martin F.M."/>
            <person name="Miettinen O."/>
            <person name="Hibbett D.S."/>
            <person name="Nagy L.G."/>
        </authorList>
    </citation>
    <scope>NUCLEOTIDE SEQUENCE [LARGE SCALE GENOMIC DNA]</scope>
    <source>
        <strain evidence="1 2">NL-1719</strain>
    </source>
</reference>